<sequence length="97" mass="10903">MLFNVVHKSARVVQLGAKSSSVLSTQDKLLCQDNAEKSHYFIKTVQRSPNAFIKTVQRSPNALSTHFREVPMLYQDSAEKSQCFIKTVQRSSNALST</sequence>
<dbReference type="EMBL" id="JASAOG010000031">
    <property type="protein sequence ID" value="KAK0061136.1"/>
    <property type="molecule type" value="Genomic_DNA"/>
</dbReference>
<evidence type="ECO:0000313" key="2">
    <source>
        <dbReference type="Proteomes" id="UP001233172"/>
    </source>
</evidence>
<evidence type="ECO:0000313" key="1">
    <source>
        <dbReference type="EMBL" id="KAK0061136.1"/>
    </source>
</evidence>
<gene>
    <name evidence="1" type="ORF">Bpfe_009297</name>
</gene>
<reference evidence="1" key="1">
    <citation type="journal article" date="2023" name="PLoS Negl. Trop. Dis.">
        <title>A genome sequence for Biomphalaria pfeifferi, the major vector snail for the human-infecting parasite Schistosoma mansoni.</title>
        <authorList>
            <person name="Bu L."/>
            <person name="Lu L."/>
            <person name="Laidemitt M.R."/>
            <person name="Zhang S.M."/>
            <person name="Mutuku M."/>
            <person name="Mkoji G."/>
            <person name="Steinauer M."/>
            <person name="Loker E.S."/>
        </authorList>
    </citation>
    <scope>NUCLEOTIDE SEQUENCE</scope>
    <source>
        <strain evidence="1">KasaAsao</strain>
    </source>
</reference>
<name>A0AAD8BUK5_BIOPF</name>
<accession>A0AAD8BUK5</accession>
<protein>
    <submittedName>
        <fullName evidence="1">Uncharacterized protein</fullName>
    </submittedName>
</protein>
<reference evidence="1" key="2">
    <citation type="submission" date="2023-04" db="EMBL/GenBank/DDBJ databases">
        <authorList>
            <person name="Bu L."/>
            <person name="Lu L."/>
            <person name="Laidemitt M.R."/>
            <person name="Zhang S.M."/>
            <person name="Mutuku M."/>
            <person name="Mkoji G."/>
            <person name="Steinauer M."/>
            <person name="Loker E.S."/>
        </authorList>
    </citation>
    <scope>NUCLEOTIDE SEQUENCE</scope>
    <source>
        <strain evidence="1">KasaAsao</strain>
        <tissue evidence="1">Whole Snail</tissue>
    </source>
</reference>
<dbReference type="Proteomes" id="UP001233172">
    <property type="component" value="Unassembled WGS sequence"/>
</dbReference>
<organism evidence="1 2">
    <name type="scientific">Biomphalaria pfeifferi</name>
    <name type="common">Bloodfluke planorb</name>
    <name type="synonym">Freshwater snail</name>
    <dbReference type="NCBI Taxonomy" id="112525"/>
    <lineage>
        <taxon>Eukaryota</taxon>
        <taxon>Metazoa</taxon>
        <taxon>Spiralia</taxon>
        <taxon>Lophotrochozoa</taxon>
        <taxon>Mollusca</taxon>
        <taxon>Gastropoda</taxon>
        <taxon>Heterobranchia</taxon>
        <taxon>Euthyneura</taxon>
        <taxon>Panpulmonata</taxon>
        <taxon>Hygrophila</taxon>
        <taxon>Lymnaeoidea</taxon>
        <taxon>Planorbidae</taxon>
        <taxon>Biomphalaria</taxon>
    </lineage>
</organism>
<comment type="caution">
    <text evidence="1">The sequence shown here is derived from an EMBL/GenBank/DDBJ whole genome shotgun (WGS) entry which is preliminary data.</text>
</comment>
<dbReference type="AlphaFoldDB" id="A0AAD8BUK5"/>
<proteinExistence type="predicted"/>
<keyword evidence="2" id="KW-1185">Reference proteome</keyword>